<dbReference type="Proteomes" id="UP000605253">
    <property type="component" value="Unassembled WGS sequence"/>
</dbReference>
<dbReference type="EMBL" id="BMEO01000017">
    <property type="protein sequence ID" value="GGG02491.1"/>
    <property type="molecule type" value="Genomic_DNA"/>
</dbReference>
<organism evidence="2 3">
    <name type="scientific">Marinicella pacifica</name>
    <dbReference type="NCBI Taxonomy" id="1171543"/>
    <lineage>
        <taxon>Bacteria</taxon>
        <taxon>Pseudomonadati</taxon>
        <taxon>Pseudomonadota</taxon>
        <taxon>Gammaproteobacteria</taxon>
        <taxon>Lysobacterales</taxon>
        <taxon>Marinicellaceae</taxon>
        <taxon>Marinicella</taxon>
    </lineage>
</organism>
<reference evidence="2" key="2">
    <citation type="submission" date="2020-09" db="EMBL/GenBank/DDBJ databases">
        <authorList>
            <person name="Sun Q."/>
            <person name="Zhou Y."/>
        </authorList>
    </citation>
    <scope>NUCLEOTIDE SEQUENCE</scope>
    <source>
        <strain evidence="2">CGMCC 1.12181</strain>
    </source>
</reference>
<dbReference type="RefSeq" id="WP_188366061.1">
    <property type="nucleotide sequence ID" value="NZ_BAABJF010000021.1"/>
</dbReference>
<feature type="transmembrane region" description="Helical" evidence="1">
    <location>
        <begin position="82"/>
        <end position="101"/>
    </location>
</feature>
<evidence type="ECO:0000313" key="3">
    <source>
        <dbReference type="Proteomes" id="UP000605253"/>
    </source>
</evidence>
<comment type="caution">
    <text evidence="2">The sequence shown here is derived from an EMBL/GenBank/DDBJ whole genome shotgun (WGS) entry which is preliminary data.</text>
</comment>
<accession>A0A917CY62</accession>
<evidence type="ECO:0000313" key="2">
    <source>
        <dbReference type="EMBL" id="GGG02491.1"/>
    </source>
</evidence>
<evidence type="ECO:0000256" key="1">
    <source>
        <dbReference type="SAM" id="Phobius"/>
    </source>
</evidence>
<keyword evidence="1" id="KW-0812">Transmembrane</keyword>
<dbReference type="AlphaFoldDB" id="A0A917CY62"/>
<keyword evidence="3" id="KW-1185">Reference proteome</keyword>
<sequence>MNRFIVFLISASILFIIVFGLLTVYTTQSVVFMPEIESEMMDQMSHKELTDVMQSRGKTLGFMENLQFQIGTLEFWSQVLRLTFWGVLVSTLAYGIAMKWGKYRK</sequence>
<keyword evidence="1" id="KW-0472">Membrane</keyword>
<keyword evidence="1" id="KW-1133">Transmembrane helix</keyword>
<proteinExistence type="predicted"/>
<reference evidence="2" key="1">
    <citation type="journal article" date="2014" name="Int. J. Syst. Evol. Microbiol.">
        <title>Complete genome sequence of Corynebacterium casei LMG S-19264T (=DSM 44701T), isolated from a smear-ripened cheese.</title>
        <authorList>
            <consortium name="US DOE Joint Genome Institute (JGI-PGF)"/>
            <person name="Walter F."/>
            <person name="Albersmeier A."/>
            <person name="Kalinowski J."/>
            <person name="Ruckert C."/>
        </authorList>
    </citation>
    <scope>NUCLEOTIDE SEQUENCE</scope>
    <source>
        <strain evidence="2">CGMCC 1.12181</strain>
    </source>
</reference>
<name>A0A917CY62_9GAMM</name>
<feature type="transmembrane region" description="Helical" evidence="1">
    <location>
        <begin position="5"/>
        <end position="25"/>
    </location>
</feature>
<gene>
    <name evidence="2" type="ORF">GCM10011365_24600</name>
</gene>
<protein>
    <submittedName>
        <fullName evidence="2">Uncharacterized protein</fullName>
    </submittedName>
</protein>